<sequence length="650" mass="73773">MTKPYINNAVIGNSRMLGCITDRGELIRLFWPNIDYSQHIDRMEAGVFCSSHNNNTLWFGRDNFHHSQYYIKDTNILKTVCVDNQAGIRVSHTDFMLPHADVAVREYEIENLSREENEIGFVLYSSFISCDSELRSSLFDFENDAVIHYKPGSYAGICSDREVWQFQLGNNAYQGAGSAGGLGGYDSIAMTGEGAMSWRLGVFREGERKSIRIFICASETIKGVKKLIRHVRRMDIACERENTERYWLNLVESSRQIKTGVPEIDALYRRSILVFKLMADEKSGGLLAAPEIDEQFTRCGRYAYCWGRDAAFITGALDKCGLTADVDRFYKWAVEVQDENGAWQQRHHMDGNLAPSWGLQIDETGTLVWGMLKHYEATGNKQFLKEMWESVEKAADFLLEFTDKESGLPRPSYDLWEERFGEHTYSSAAVCAGIKAAAEIARILGLDDKKAELWETAYSSMKEAMETALWKEDMGRFLRSIRTKLNPWGWEHSPNTVSMRVNPKEYYRDLTLEDPAIDVSLLGVAVPFEVFDALDPKVASTVKAIEEALTSPGVGGIRRYEGDNYIGGNPWILTTLWVALYYCRIKDFSKAASYLKWAVGGRTELDMLPEQVNKDSGKPEWVIPLTWSHAMFVLVLIELADEGALHTLRL</sequence>
<dbReference type="InterPro" id="IPR011613">
    <property type="entry name" value="GH15-like"/>
</dbReference>
<reference evidence="2 3" key="1">
    <citation type="submission" date="2018-07" db="EMBL/GenBank/DDBJ databases">
        <title>Genomic Encyclopedia of Type Strains, Phase IV (KMG-IV): sequencing the most valuable type-strain genomes for metagenomic binning, comparative biology and taxonomic classification.</title>
        <authorList>
            <person name="Goeker M."/>
        </authorList>
    </citation>
    <scope>NUCLEOTIDE SEQUENCE [LARGE SCALE GENOMIC DNA]</scope>
    <source>
        <strain evidence="2 3">DSM 27016</strain>
    </source>
</reference>
<dbReference type="OrthoDB" id="3902805at2"/>
<dbReference type="GO" id="GO:0004553">
    <property type="term" value="F:hydrolase activity, hydrolyzing O-glycosyl compounds"/>
    <property type="evidence" value="ECO:0007669"/>
    <property type="project" value="TreeGrafter"/>
</dbReference>
<dbReference type="GO" id="GO:0005975">
    <property type="term" value="P:carbohydrate metabolic process"/>
    <property type="evidence" value="ECO:0007669"/>
    <property type="project" value="InterPro"/>
</dbReference>
<dbReference type="SUPFAM" id="SSF48208">
    <property type="entry name" value="Six-hairpin glycosidases"/>
    <property type="match status" value="1"/>
</dbReference>
<evidence type="ECO:0000313" key="2">
    <source>
        <dbReference type="EMBL" id="RCX09975.1"/>
    </source>
</evidence>
<keyword evidence="3" id="KW-1185">Reference proteome</keyword>
<dbReference type="AlphaFoldDB" id="A0A369ALK8"/>
<evidence type="ECO:0000259" key="1">
    <source>
        <dbReference type="Pfam" id="PF00723"/>
    </source>
</evidence>
<protein>
    <submittedName>
        <fullName evidence="2">Oligosaccharide amylase</fullName>
    </submittedName>
</protein>
<dbReference type="EMBL" id="QPJT01000031">
    <property type="protein sequence ID" value="RCX09975.1"/>
    <property type="molecule type" value="Genomic_DNA"/>
</dbReference>
<dbReference type="Gene3D" id="1.50.10.10">
    <property type="match status" value="1"/>
</dbReference>
<proteinExistence type="predicted"/>
<gene>
    <name evidence="2" type="ORF">DFR58_13119</name>
</gene>
<dbReference type="RefSeq" id="WP_114299636.1">
    <property type="nucleotide sequence ID" value="NZ_QPJT01000031.1"/>
</dbReference>
<name>A0A369ALK8_9FIRM</name>
<organism evidence="2 3">
    <name type="scientific">Anaerobacterium chartisolvens</name>
    <dbReference type="NCBI Taxonomy" id="1297424"/>
    <lineage>
        <taxon>Bacteria</taxon>
        <taxon>Bacillati</taxon>
        <taxon>Bacillota</taxon>
        <taxon>Clostridia</taxon>
        <taxon>Eubacteriales</taxon>
        <taxon>Oscillospiraceae</taxon>
        <taxon>Anaerobacterium</taxon>
    </lineage>
</organism>
<feature type="domain" description="GH15-like" evidence="1">
    <location>
        <begin position="267"/>
        <end position="633"/>
    </location>
</feature>
<dbReference type="InterPro" id="IPR008928">
    <property type="entry name" value="6-hairpin_glycosidase_sf"/>
</dbReference>
<dbReference type="PANTHER" id="PTHR31616">
    <property type="entry name" value="TREHALASE"/>
    <property type="match status" value="1"/>
</dbReference>
<evidence type="ECO:0000313" key="3">
    <source>
        <dbReference type="Proteomes" id="UP000253034"/>
    </source>
</evidence>
<dbReference type="PANTHER" id="PTHR31616:SF0">
    <property type="entry name" value="GLUCAN 1,4-ALPHA-GLUCOSIDASE"/>
    <property type="match status" value="1"/>
</dbReference>
<dbReference type="Pfam" id="PF00723">
    <property type="entry name" value="Glyco_hydro_15"/>
    <property type="match status" value="1"/>
</dbReference>
<accession>A0A369ALK8</accession>
<dbReference type="InterPro" id="IPR012341">
    <property type="entry name" value="6hp_glycosidase-like_sf"/>
</dbReference>
<comment type="caution">
    <text evidence="2">The sequence shown here is derived from an EMBL/GenBank/DDBJ whole genome shotgun (WGS) entry which is preliminary data.</text>
</comment>
<dbReference type="Proteomes" id="UP000253034">
    <property type="component" value="Unassembled WGS sequence"/>
</dbReference>